<feature type="domain" description="ABC transmembrane type-1" evidence="11">
    <location>
        <begin position="810"/>
        <end position="1073"/>
    </location>
</feature>
<gene>
    <name evidence="12" type="ORF">PHYPA_026409</name>
</gene>
<feature type="transmembrane region" description="Helical" evidence="9">
    <location>
        <begin position="474"/>
        <end position="494"/>
    </location>
</feature>
<evidence type="ECO:0000256" key="4">
    <source>
        <dbReference type="ARBA" id="ARBA00022692"/>
    </source>
</evidence>
<dbReference type="CDD" id="cd18580">
    <property type="entry name" value="ABC_6TM_ABCC_D2"/>
    <property type="match status" value="1"/>
</dbReference>
<evidence type="ECO:0000259" key="10">
    <source>
        <dbReference type="PROSITE" id="PS50893"/>
    </source>
</evidence>
<dbReference type="EnsemblPlants" id="Pp3c21_19700V3.2">
    <property type="protein sequence ID" value="Pp3c21_19700V3.2"/>
    <property type="gene ID" value="Pp3c21_19700"/>
</dbReference>
<evidence type="ECO:0000256" key="1">
    <source>
        <dbReference type="ARBA" id="ARBA00004141"/>
    </source>
</evidence>
<dbReference type="GO" id="GO:0016887">
    <property type="term" value="F:ATP hydrolysis activity"/>
    <property type="evidence" value="ECO:0007669"/>
    <property type="project" value="InterPro"/>
</dbReference>
<dbReference type="EnsemblPlants" id="Pp3c21_19700V3.1">
    <property type="protein sequence ID" value="Pp3c21_19700V3.1"/>
    <property type="gene ID" value="Pp3c21_19700"/>
</dbReference>
<dbReference type="SUPFAM" id="SSF90123">
    <property type="entry name" value="ABC transporter transmembrane region"/>
    <property type="match status" value="2"/>
</dbReference>
<reference evidence="13" key="3">
    <citation type="submission" date="2020-12" db="UniProtKB">
        <authorList>
            <consortium name="EnsemblPlants"/>
        </authorList>
    </citation>
    <scope>IDENTIFICATION</scope>
</reference>
<sequence>MSSKGGCFSSPSLRQAFNRHGAGVYFKTVQTCCLYLFCVNLGVLLSWLSHGFWKGWSSTFPLDVVSAGIHSLAWGVMCMETEKTRKERHRYFPLLLRLWWISSLLLSALTFLSSIDFSTRKWKLCWVEIILYPAVLFVAYAGFKGGTGMKVIPEHEMEEPLLNGDGTGSSQVKESLKLYQNAGFFSLATLSWLNPVLKAGMRNPLELPDMPPLPPEDNAEAQYSVFESNWNALKDLTPEETPAISVTLWKSFWPTVVVSGMFAVINVVAAYVGPFFVNDLVEYLSGGQRNERKNLALILTFSFAKVVENLAQRQWYYRIQFLCLKVQAALTVVVYRKALRLSNTARISHSSGEIINYMSVDVQRITDFLWYLHQVWIVPLQVTLALGILNRVVGMAWVAALTAACFTFFLNVPLKNLQEKYQGGVMAAKDKRMKALAECLRSMRVLKLQAWEQIFLGTIEGFRRGEFYWLFKDCIARAFVTCLFWTSPILISVATFGTCVLLGISLTSGRILSAIATFRVLQEAMNSLPELVSFYAQTKVSLDRIWTFLQEEELASDAVIHLLTGESGDTPVEIEGGEFSWHTSNSEFPTLTGINLKVKQGSRVAVCGIVGSGKSSLLLSVLGEIPKLAGVECILEELASKTVIYVTHQIEFLPAADFILVGHCYSLAVLSTSALSSVEVLDRGAIVQAGKYEDLLQADTNFQKLVNAHNEAINGMESHGHSPDEVVITAVRMEIDGAEAYCTSNKFPEQRSHGMSNSPITPKQSMKIEVIKELPTQRQLIEEEERKRGVVSFSVYWSYVTGIYKGALAVLAIVCQLGFLLLQVGSNYWMAWAEPARGGETGKTSSTNLILIFARLSFGSSLFVVFRALLVSIADLLAAQKYFLSMIRCIFRAPMSFFDSTPAGRILNRASSDQRELDSTIQYFMGSLRVNTTQFLGVVGVMSMISWTVPVFFVPVLMTCLWMQSPILNHYGESIAGAATIRGFDQYQRFQKTNMQLFDNFMRPAFLQFALLEWLCLRMELLCSTTLAFTLMIVLSRPENLVDPSLSGLAVTYGLTLNIIIGWFIFNLCNVETKIISVERIQQYSQLRSEASLLIEHKRPPPSWPSQGTIELHQLQIRYSMHSPLVLHDISCTFHGGKKIGVVGRTGSGKSTLIQALFRIVEPAGGQIFIDGVDITTIGLQDLRTRLSIIPQDPTLFEGTIRTNLDPLNNHTNLQVWEALDKCQLGDVVRGKDGKLDAVVGENADIWSVGQRQLVCLGRALLRRTRILVLDEATASVDSATDNVIQRTLRTEFKGCTVVTIAHRIPTVVDSDKVLVLSEGRLAEYDIPAILLENRDSLFAKLVAEYWIR</sequence>
<dbReference type="PANTHER" id="PTHR24223:SF189">
    <property type="entry name" value="ABC TRANSPORTER C FAMILY MEMBER 5"/>
    <property type="match status" value="1"/>
</dbReference>
<dbReference type="FunFam" id="1.20.1560.10:FF:000367">
    <property type="entry name" value="Probable non-intrinsic ABC protein 5"/>
    <property type="match status" value="1"/>
</dbReference>
<evidence type="ECO:0000313" key="12">
    <source>
        <dbReference type="EMBL" id="PNR32283.1"/>
    </source>
</evidence>
<accession>A0A2K1ISM9</accession>
<dbReference type="Pfam" id="PF00005">
    <property type="entry name" value="ABC_tran"/>
    <property type="match status" value="1"/>
</dbReference>
<evidence type="ECO:0000256" key="9">
    <source>
        <dbReference type="SAM" id="Phobius"/>
    </source>
</evidence>
<evidence type="ECO:0000256" key="2">
    <source>
        <dbReference type="ARBA" id="ARBA00009726"/>
    </source>
</evidence>
<dbReference type="GO" id="GO:0140359">
    <property type="term" value="F:ABC-type transporter activity"/>
    <property type="evidence" value="ECO:0000318"/>
    <property type="project" value="GO_Central"/>
</dbReference>
<dbReference type="STRING" id="3218.A0A2K1ISM9"/>
<name>A0A2K1ISM9_PHYPA</name>
<protein>
    <submittedName>
        <fullName evidence="12 13">Uncharacterized protein</fullName>
    </submittedName>
</protein>
<dbReference type="GO" id="GO:0005524">
    <property type="term" value="F:ATP binding"/>
    <property type="evidence" value="ECO:0007669"/>
    <property type="project" value="UniProtKB-KW"/>
</dbReference>
<feature type="transmembrane region" description="Helical" evidence="9">
    <location>
        <begin position="91"/>
        <end position="112"/>
    </location>
</feature>
<feature type="transmembrane region" description="Helical" evidence="9">
    <location>
        <begin position="24"/>
        <end position="48"/>
    </location>
</feature>
<dbReference type="InterPro" id="IPR027417">
    <property type="entry name" value="P-loop_NTPase"/>
</dbReference>
<dbReference type="FunFam" id="1.20.1560.10:FF:000003">
    <property type="entry name" value="ABC transporter C family member 10"/>
    <property type="match status" value="1"/>
</dbReference>
<dbReference type="PROSITE" id="PS50893">
    <property type="entry name" value="ABC_TRANSPORTER_2"/>
    <property type="match status" value="1"/>
</dbReference>
<dbReference type="InterPro" id="IPR050173">
    <property type="entry name" value="ABC_transporter_C-like"/>
</dbReference>
<dbReference type="InParanoid" id="A0A2K1ISM9"/>
<feature type="transmembrane region" description="Helical" evidence="9">
    <location>
        <begin position="124"/>
        <end position="143"/>
    </location>
</feature>
<evidence type="ECO:0000256" key="6">
    <source>
        <dbReference type="ARBA" id="ARBA00022840"/>
    </source>
</evidence>
<keyword evidence="4 9" id="KW-0812">Transmembrane</keyword>
<dbReference type="SUPFAM" id="SSF52540">
    <property type="entry name" value="P-loop containing nucleoside triphosphate hydrolases"/>
    <property type="match status" value="2"/>
</dbReference>
<dbReference type="Gramene" id="Pp3c21_19700V3.1">
    <property type="protein sequence ID" value="Pp3c21_19700V3.1"/>
    <property type="gene ID" value="Pp3c21_19700"/>
</dbReference>
<keyword evidence="7 9" id="KW-1133">Transmembrane helix</keyword>
<dbReference type="FunFam" id="1.20.1560.10:FF:000300">
    <property type="entry name" value="Putative MRP-like ABC transporter"/>
    <property type="match status" value="1"/>
</dbReference>
<dbReference type="Gramene" id="Pp3c21_19700V3.2">
    <property type="protein sequence ID" value="Pp3c21_19700V3.2"/>
    <property type="gene ID" value="Pp3c21_19700"/>
</dbReference>
<dbReference type="PaxDb" id="3218-PP1S342_31V6.1"/>
<comment type="subcellular location">
    <subcellularLocation>
        <location evidence="1">Membrane</location>
        <topology evidence="1">Multi-pass membrane protein</topology>
    </subcellularLocation>
</comment>
<dbReference type="InterPro" id="IPR003593">
    <property type="entry name" value="AAA+_ATPase"/>
</dbReference>
<feature type="transmembrane region" description="Helical" evidence="9">
    <location>
        <begin position="1005"/>
        <end position="1034"/>
    </location>
</feature>
<dbReference type="InterPro" id="IPR003439">
    <property type="entry name" value="ABC_transporter-like_ATP-bd"/>
</dbReference>
<feature type="transmembrane region" description="Helical" evidence="9">
    <location>
        <begin position="935"/>
        <end position="958"/>
    </location>
</feature>
<feature type="transmembrane region" description="Helical" evidence="9">
    <location>
        <begin position="252"/>
        <end position="277"/>
    </location>
</feature>
<dbReference type="InterPro" id="IPR011527">
    <property type="entry name" value="ABC1_TM_dom"/>
</dbReference>
<keyword evidence="14" id="KW-1185">Reference proteome</keyword>
<evidence type="ECO:0000313" key="13">
    <source>
        <dbReference type="EnsemblPlants" id="Pp3c21_19700V3.1"/>
    </source>
</evidence>
<evidence type="ECO:0000256" key="3">
    <source>
        <dbReference type="ARBA" id="ARBA00022448"/>
    </source>
</evidence>
<dbReference type="PROSITE" id="PS50929">
    <property type="entry name" value="ABC_TM1F"/>
    <property type="match status" value="2"/>
</dbReference>
<reference evidence="12 14" key="2">
    <citation type="journal article" date="2018" name="Plant J.">
        <title>The Physcomitrella patens chromosome-scale assembly reveals moss genome structure and evolution.</title>
        <authorList>
            <person name="Lang D."/>
            <person name="Ullrich K.K."/>
            <person name="Murat F."/>
            <person name="Fuchs J."/>
            <person name="Jenkins J."/>
            <person name="Haas F.B."/>
            <person name="Piednoel M."/>
            <person name="Gundlach H."/>
            <person name="Van Bel M."/>
            <person name="Meyberg R."/>
            <person name="Vives C."/>
            <person name="Morata J."/>
            <person name="Symeonidi A."/>
            <person name="Hiss M."/>
            <person name="Muchero W."/>
            <person name="Kamisugi Y."/>
            <person name="Saleh O."/>
            <person name="Blanc G."/>
            <person name="Decker E.L."/>
            <person name="van Gessel N."/>
            <person name="Grimwood J."/>
            <person name="Hayes R.D."/>
            <person name="Graham S.W."/>
            <person name="Gunter L.E."/>
            <person name="McDaniel S.F."/>
            <person name="Hoernstein S.N.W."/>
            <person name="Larsson A."/>
            <person name="Li F.W."/>
            <person name="Perroud P.F."/>
            <person name="Phillips J."/>
            <person name="Ranjan P."/>
            <person name="Rokshar D.S."/>
            <person name="Rothfels C.J."/>
            <person name="Schneider L."/>
            <person name="Shu S."/>
            <person name="Stevenson D.W."/>
            <person name="Thummler F."/>
            <person name="Tillich M."/>
            <person name="Villarreal Aguilar J.C."/>
            <person name="Widiez T."/>
            <person name="Wong G.K."/>
            <person name="Wymore A."/>
            <person name="Zhang Y."/>
            <person name="Zimmer A.D."/>
            <person name="Quatrano R.S."/>
            <person name="Mayer K.F.X."/>
            <person name="Goodstein D."/>
            <person name="Casacuberta J.M."/>
            <person name="Vandepoele K."/>
            <person name="Reski R."/>
            <person name="Cuming A.C."/>
            <person name="Tuskan G.A."/>
            <person name="Maumus F."/>
            <person name="Salse J."/>
            <person name="Schmutz J."/>
            <person name="Rensing S.A."/>
        </authorList>
    </citation>
    <scope>NUCLEOTIDE SEQUENCE [LARGE SCALE GENOMIC DNA]</scope>
    <source>
        <strain evidence="13 14">cv. Gransden 2004</strain>
    </source>
</reference>
<evidence type="ECO:0000259" key="11">
    <source>
        <dbReference type="PROSITE" id="PS50929"/>
    </source>
</evidence>
<keyword evidence="5" id="KW-0547">Nucleotide-binding</keyword>
<dbReference type="PANTHER" id="PTHR24223">
    <property type="entry name" value="ATP-BINDING CASSETTE SUB-FAMILY C"/>
    <property type="match status" value="1"/>
</dbReference>
<dbReference type="Gene3D" id="1.20.1560.10">
    <property type="entry name" value="ABC transporter type 1, transmembrane domain"/>
    <property type="match status" value="2"/>
</dbReference>
<feature type="transmembrane region" description="Helical" evidence="9">
    <location>
        <begin position="1046"/>
        <end position="1066"/>
    </location>
</feature>
<dbReference type="SMART" id="SM00382">
    <property type="entry name" value="AAA"/>
    <property type="match status" value="2"/>
</dbReference>
<dbReference type="FunCoup" id="A0A2K1ISM9">
    <property type="interactions" value="575"/>
</dbReference>
<feature type="domain" description="ABC transmembrane type-1" evidence="11">
    <location>
        <begin position="257"/>
        <end position="537"/>
    </location>
</feature>
<dbReference type="GO" id="GO:0055085">
    <property type="term" value="P:transmembrane transport"/>
    <property type="evidence" value="ECO:0000318"/>
    <property type="project" value="GO_Central"/>
</dbReference>
<feature type="transmembrane region" description="Helical" evidence="9">
    <location>
        <begin position="849"/>
        <end position="878"/>
    </location>
</feature>
<dbReference type="Gene3D" id="3.40.50.300">
    <property type="entry name" value="P-loop containing nucleotide triphosphate hydrolases"/>
    <property type="match status" value="3"/>
</dbReference>
<feature type="domain" description="ABC transporter" evidence="10">
    <location>
        <begin position="1112"/>
        <end position="1344"/>
    </location>
</feature>
<keyword evidence="6" id="KW-0067">ATP-binding</keyword>
<evidence type="ECO:0000256" key="8">
    <source>
        <dbReference type="ARBA" id="ARBA00023136"/>
    </source>
</evidence>
<dbReference type="EMBL" id="ABEU02000021">
    <property type="protein sequence ID" value="PNR32283.1"/>
    <property type="molecule type" value="Genomic_DNA"/>
</dbReference>
<dbReference type="Pfam" id="PF00664">
    <property type="entry name" value="ABC_membrane"/>
    <property type="match status" value="2"/>
</dbReference>
<dbReference type="InterPro" id="IPR044726">
    <property type="entry name" value="ABCC_6TM_D2"/>
</dbReference>
<comment type="similarity">
    <text evidence="2">Belongs to the ABC transporter superfamily. ABCC family. Conjugate transporter (TC 3.A.1.208) subfamily.</text>
</comment>
<organism evidence="12">
    <name type="scientific">Physcomitrium patens</name>
    <name type="common">Spreading-leaved earth moss</name>
    <name type="synonym">Physcomitrella patens</name>
    <dbReference type="NCBI Taxonomy" id="3218"/>
    <lineage>
        <taxon>Eukaryota</taxon>
        <taxon>Viridiplantae</taxon>
        <taxon>Streptophyta</taxon>
        <taxon>Embryophyta</taxon>
        <taxon>Bryophyta</taxon>
        <taxon>Bryophytina</taxon>
        <taxon>Bryopsida</taxon>
        <taxon>Funariidae</taxon>
        <taxon>Funariales</taxon>
        <taxon>Funariaceae</taxon>
        <taxon>Physcomitrium</taxon>
    </lineage>
</organism>
<dbReference type="InterPro" id="IPR036640">
    <property type="entry name" value="ABC1_TM_sf"/>
</dbReference>
<dbReference type="CDD" id="cd18579">
    <property type="entry name" value="ABC_6TM_ABCC_D1"/>
    <property type="match status" value="1"/>
</dbReference>
<dbReference type="GO" id="GO:0016020">
    <property type="term" value="C:membrane"/>
    <property type="evidence" value="ECO:0007669"/>
    <property type="project" value="UniProtKB-SubCell"/>
</dbReference>
<keyword evidence="3" id="KW-0813">Transport</keyword>
<dbReference type="FunFam" id="3.40.50.300:FF:000169">
    <property type="entry name" value="ABC transporter C family member 3"/>
    <property type="match status" value="1"/>
</dbReference>
<dbReference type="InterPro" id="IPR044746">
    <property type="entry name" value="ABCC_6TM_D1"/>
</dbReference>
<evidence type="ECO:0000256" key="5">
    <source>
        <dbReference type="ARBA" id="ARBA00022741"/>
    </source>
</evidence>
<feature type="transmembrane region" description="Helical" evidence="9">
    <location>
        <begin position="368"/>
        <end position="389"/>
    </location>
</feature>
<feature type="transmembrane region" description="Helical" evidence="9">
    <location>
        <begin position="807"/>
        <end position="829"/>
    </location>
</feature>
<keyword evidence="8 9" id="KW-0472">Membrane</keyword>
<reference evidence="12 14" key="1">
    <citation type="journal article" date="2008" name="Science">
        <title>The Physcomitrella genome reveals evolutionary insights into the conquest of land by plants.</title>
        <authorList>
            <person name="Rensing S."/>
            <person name="Lang D."/>
            <person name="Zimmer A."/>
            <person name="Terry A."/>
            <person name="Salamov A."/>
            <person name="Shapiro H."/>
            <person name="Nishiyama T."/>
            <person name="Perroud P.-F."/>
            <person name="Lindquist E."/>
            <person name="Kamisugi Y."/>
            <person name="Tanahashi T."/>
            <person name="Sakakibara K."/>
            <person name="Fujita T."/>
            <person name="Oishi K."/>
            <person name="Shin-I T."/>
            <person name="Kuroki Y."/>
            <person name="Toyoda A."/>
            <person name="Suzuki Y."/>
            <person name="Hashimoto A."/>
            <person name="Yamaguchi K."/>
            <person name="Sugano A."/>
            <person name="Kohara Y."/>
            <person name="Fujiyama A."/>
            <person name="Anterola A."/>
            <person name="Aoki S."/>
            <person name="Ashton N."/>
            <person name="Barbazuk W.B."/>
            <person name="Barker E."/>
            <person name="Bennetzen J."/>
            <person name="Bezanilla M."/>
            <person name="Blankenship R."/>
            <person name="Cho S.H."/>
            <person name="Dutcher S."/>
            <person name="Estelle M."/>
            <person name="Fawcett J.A."/>
            <person name="Gundlach H."/>
            <person name="Hanada K."/>
            <person name="Heyl A."/>
            <person name="Hicks K.A."/>
            <person name="Hugh J."/>
            <person name="Lohr M."/>
            <person name="Mayer K."/>
            <person name="Melkozernov A."/>
            <person name="Murata T."/>
            <person name="Nelson D."/>
            <person name="Pils B."/>
            <person name="Prigge M."/>
            <person name="Reiss B."/>
            <person name="Renner T."/>
            <person name="Rombauts S."/>
            <person name="Rushton P."/>
            <person name="Sanderfoot A."/>
            <person name="Schween G."/>
            <person name="Shiu S.-H."/>
            <person name="Stueber K."/>
            <person name="Theodoulou F.L."/>
            <person name="Tu H."/>
            <person name="Van de Peer Y."/>
            <person name="Verrier P.J."/>
            <person name="Waters E."/>
            <person name="Wood A."/>
            <person name="Yang L."/>
            <person name="Cove D."/>
            <person name="Cuming A."/>
            <person name="Hasebe M."/>
            <person name="Lucas S."/>
            <person name="Mishler D.B."/>
            <person name="Reski R."/>
            <person name="Grigoriev I."/>
            <person name="Quatrano R.S."/>
            <person name="Boore J.L."/>
        </authorList>
    </citation>
    <scope>NUCLEOTIDE SEQUENCE [LARGE SCALE GENOMIC DNA]</scope>
    <source>
        <strain evidence="13 14">cv. Gransden 2004</strain>
    </source>
</reference>
<proteinExistence type="inferred from homology"/>
<evidence type="ECO:0000313" key="14">
    <source>
        <dbReference type="Proteomes" id="UP000006727"/>
    </source>
</evidence>
<evidence type="ECO:0000256" key="7">
    <source>
        <dbReference type="ARBA" id="ARBA00022989"/>
    </source>
</evidence>
<dbReference type="Proteomes" id="UP000006727">
    <property type="component" value="Chromosome 21"/>
</dbReference>
<dbReference type="CDD" id="cd03244">
    <property type="entry name" value="ABCC_MRP_domain2"/>
    <property type="match status" value="1"/>
</dbReference>
<feature type="transmembrane region" description="Helical" evidence="9">
    <location>
        <begin position="395"/>
        <end position="414"/>
    </location>
</feature>